<organism evidence="6">
    <name type="scientific">marine metagenome</name>
    <dbReference type="NCBI Taxonomy" id="408172"/>
    <lineage>
        <taxon>unclassified sequences</taxon>
        <taxon>metagenomes</taxon>
        <taxon>ecological metagenomes</taxon>
    </lineage>
</organism>
<dbReference type="GO" id="GO:0009977">
    <property type="term" value="F:proton motive force dependent protein transmembrane transporter activity"/>
    <property type="evidence" value="ECO:0007669"/>
    <property type="project" value="TreeGrafter"/>
</dbReference>
<proteinExistence type="predicted"/>
<evidence type="ECO:0000313" key="6">
    <source>
        <dbReference type="EMBL" id="SVB69061.1"/>
    </source>
</evidence>
<dbReference type="InterPro" id="IPR002033">
    <property type="entry name" value="TatC"/>
</dbReference>
<comment type="subcellular location">
    <subcellularLocation>
        <location evidence="1">Membrane</location>
        <topology evidence="1">Multi-pass membrane protein</topology>
    </subcellularLocation>
</comment>
<keyword evidence="2 5" id="KW-0812">Transmembrane</keyword>
<dbReference type="AlphaFoldDB" id="A0A382G4E8"/>
<feature type="transmembrane region" description="Helical" evidence="5">
    <location>
        <begin position="100"/>
        <end position="123"/>
    </location>
</feature>
<keyword evidence="4 5" id="KW-0472">Membrane</keyword>
<dbReference type="GO" id="GO:0033281">
    <property type="term" value="C:TAT protein transport complex"/>
    <property type="evidence" value="ECO:0007669"/>
    <property type="project" value="TreeGrafter"/>
</dbReference>
<feature type="transmembrane region" description="Helical" evidence="5">
    <location>
        <begin position="12"/>
        <end position="32"/>
    </location>
</feature>
<accession>A0A382G4E8</accession>
<dbReference type="PRINTS" id="PR01840">
    <property type="entry name" value="TATCFAMILY"/>
</dbReference>
<keyword evidence="3 5" id="KW-1133">Transmembrane helix</keyword>
<evidence type="ECO:0008006" key="7">
    <source>
        <dbReference type="Google" id="ProtNLM"/>
    </source>
</evidence>
<gene>
    <name evidence="6" type="ORF">METZ01_LOCUS221915</name>
</gene>
<dbReference type="PANTHER" id="PTHR30371:SF0">
    <property type="entry name" value="SEC-INDEPENDENT PROTEIN TRANSLOCASE PROTEIN TATC, CHLOROPLASTIC-RELATED"/>
    <property type="match status" value="1"/>
</dbReference>
<evidence type="ECO:0000256" key="5">
    <source>
        <dbReference type="SAM" id="Phobius"/>
    </source>
</evidence>
<evidence type="ECO:0000256" key="4">
    <source>
        <dbReference type="ARBA" id="ARBA00023136"/>
    </source>
</evidence>
<evidence type="ECO:0000256" key="3">
    <source>
        <dbReference type="ARBA" id="ARBA00022989"/>
    </source>
</evidence>
<sequence length="146" mass="16584">MGFLDHLEELRWRIVKALIAILVGSAISFGYIDEVLAFLLQPTKNTSNPIHLQVLAVQGMFMTKWFIAFISGFILALPVLIYQIWKFVSPGLKMNEKRYVFPVVFFSFSSFVIGVSFGYFVLIPYSLEFFSGMGVGLGENNFSINY</sequence>
<name>A0A382G4E8_9ZZZZ</name>
<dbReference type="GO" id="GO:0065002">
    <property type="term" value="P:intracellular protein transmembrane transport"/>
    <property type="evidence" value="ECO:0007669"/>
    <property type="project" value="TreeGrafter"/>
</dbReference>
<reference evidence="6" key="1">
    <citation type="submission" date="2018-05" db="EMBL/GenBank/DDBJ databases">
        <authorList>
            <person name="Lanie J.A."/>
            <person name="Ng W.-L."/>
            <person name="Kazmierczak K.M."/>
            <person name="Andrzejewski T.M."/>
            <person name="Davidsen T.M."/>
            <person name="Wayne K.J."/>
            <person name="Tettelin H."/>
            <person name="Glass J.I."/>
            <person name="Rusch D."/>
            <person name="Podicherti R."/>
            <person name="Tsui H.-C.T."/>
            <person name="Winkler M.E."/>
        </authorList>
    </citation>
    <scope>NUCLEOTIDE SEQUENCE</scope>
</reference>
<protein>
    <recommendedName>
        <fullName evidence="7">Twin-arginine translocase subunit TatC</fullName>
    </recommendedName>
</protein>
<feature type="transmembrane region" description="Helical" evidence="5">
    <location>
        <begin position="65"/>
        <end position="88"/>
    </location>
</feature>
<dbReference type="EMBL" id="UINC01053030">
    <property type="protein sequence ID" value="SVB69061.1"/>
    <property type="molecule type" value="Genomic_DNA"/>
</dbReference>
<dbReference type="PANTHER" id="PTHR30371">
    <property type="entry name" value="SEC-INDEPENDENT PROTEIN TRANSLOCASE PROTEIN TATC"/>
    <property type="match status" value="1"/>
</dbReference>
<evidence type="ECO:0000256" key="2">
    <source>
        <dbReference type="ARBA" id="ARBA00022692"/>
    </source>
</evidence>
<dbReference type="GO" id="GO:0043953">
    <property type="term" value="P:protein transport by the Tat complex"/>
    <property type="evidence" value="ECO:0007669"/>
    <property type="project" value="TreeGrafter"/>
</dbReference>
<dbReference type="Pfam" id="PF00902">
    <property type="entry name" value="TatC"/>
    <property type="match status" value="1"/>
</dbReference>
<evidence type="ECO:0000256" key="1">
    <source>
        <dbReference type="ARBA" id="ARBA00004141"/>
    </source>
</evidence>